<dbReference type="GO" id="GO:0005829">
    <property type="term" value="C:cytosol"/>
    <property type="evidence" value="ECO:0007669"/>
    <property type="project" value="TreeGrafter"/>
</dbReference>
<keyword evidence="15" id="KW-1185">Reference proteome</keyword>
<dbReference type="GO" id="GO:0004096">
    <property type="term" value="F:catalase activity"/>
    <property type="evidence" value="ECO:0007669"/>
    <property type="project" value="UniProtKB-UniRule"/>
</dbReference>
<dbReference type="PANTHER" id="PTHR30555:SF6">
    <property type="entry name" value="CATALASE-PEROXIDASE"/>
    <property type="match status" value="1"/>
</dbReference>
<evidence type="ECO:0000259" key="13">
    <source>
        <dbReference type="PROSITE" id="PS50873"/>
    </source>
</evidence>
<dbReference type="HOGENOM" id="CLU_025424_2_0_10"/>
<dbReference type="Gene3D" id="1.10.520.10">
    <property type="match status" value="2"/>
</dbReference>
<feature type="active site" description="Proton acceptor" evidence="10">
    <location>
        <position position="96"/>
    </location>
</feature>
<reference evidence="14 15" key="1">
    <citation type="journal article" date="2012" name="J. Bacteriol.">
        <title>Genome Sequence of the Fish Pathogen Flavobacterium columnare ATCC 49512.</title>
        <authorList>
            <person name="Tekedar H.C."/>
            <person name="Karsi A."/>
            <person name="Gillaspy A.F."/>
            <person name="Dyer D.W."/>
            <person name="Benton N.R."/>
            <person name="Zaitshik J."/>
            <person name="Vamenta S."/>
            <person name="Banes M.M."/>
            <person name="Gulsoy N."/>
            <person name="Aboko-Cole M."/>
            <person name="Waldbieser G.C."/>
            <person name="Lawrence M.L."/>
        </authorList>
    </citation>
    <scope>NUCLEOTIDE SEQUENCE [LARGE SCALE GENOMIC DNA]</scope>
    <source>
        <strain evidence="15">ATCC 49512 / CIP 103533 / TG 44/87</strain>
    </source>
</reference>
<dbReference type="FunFam" id="1.10.420.10:FF:000004">
    <property type="entry name" value="Catalase-peroxidase"/>
    <property type="match status" value="1"/>
</dbReference>
<feature type="cross-link" description="Tryptophyl-tyrosyl-methioninium (Tyr-Met) (with Trp-95)" evidence="10">
    <location>
        <begin position="221"/>
        <end position="247"/>
    </location>
</feature>
<dbReference type="InterPro" id="IPR010255">
    <property type="entry name" value="Haem_peroxidase_sf"/>
</dbReference>
<dbReference type="HAMAP" id="MF_01961">
    <property type="entry name" value="Catal_peroxid"/>
    <property type="match status" value="1"/>
</dbReference>
<keyword evidence="1 10" id="KW-0575">Peroxidase</keyword>
<dbReference type="GO" id="GO:0070301">
    <property type="term" value="P:cellular response to hydrogen peroxide"/>
    <property type="evidence" value="ECO:0007669"/>
    <property type="project" value="TreeGrafter"/>
</dbReference>
<protein>
    <recommendedName>
        <fullName evidence="10 11">Catalase-peroxidase</fullName>
        <shortName evidence="10">CP</shortName>
        <ecNumber evidence="10 11">1.11.1.21</ecNumber>
    </recommendedName>
    <alternativeName>
        <fullName evidence="10">Peroxidase/catalase</fullName>
    </alternativeName>
</protein>
<dbReference type="EC" id="1.11.1.21" evidence="10 11"/>
<dbReference type="STRING" id="1041826.FCOL_05765"/>
<evidence type="ECO:0000256" key="11">
    <source>
        <dbReference type="RuleBase" id="RU003451"/>
    </source>
</evidence>
<proteinExistence type="inferred from homology"/>
<dbReference type="EMBL" id="CP003222">
    <property type="protein sequence ID" value="AEW85978.1"/>
    <property type="molecule type" value="Genomic_DNA"/>
</dbReference>
<evidence type="ECO:0000256" key="4">
    <source>
        <dbReference type="ARBA" id="ARBA00023002"/>
    </source>
</evidence>
<keyword evidence="2 10" id="KW-0349">Heme</keyword>
<dbReference type="GO" id="GO:0042744">
    <property type="term" value="P:hydrogen peroxide catabolic process"/>
    <property type="evidence" value="ECO:0007669"/>
    <property type="project" value="UniProtKB-KW"/>
</dbReference>
<dbReference type="AlphaFoldDB" id="G8XAC0"/>
<gene>
    <name evidence="10" type="primary">katG</name>
    <name evidence="14" type="ordered locus">FCOL_05765</name>
</gene>
<evidence type="ECO:0000256" key="12">
    <source>
        <dbReference type="SAM" id="MobiDB-lite"/>
    </source>
</evidence>
<keyword evidence="4 10" id="KW-0560">Oxidoreductase</keyword>
<evidence type="ECO:0000256" key="9">
    <source>
        <dbReference type="ARBA" id="ARBA00060838"/>
    </source>
</evidence>
<dbReference type="Gene3D" id="1.10.420.10">
    <property type="entry name" value="Peroxidase, domain 2"/>
    <property type="match status" value="2"/>
</dbReference>
<keyword evidence="6 10" id="KW-0376">Hydrogen peroxide</keyword>
<evidence type="ECO:0000256" key="8">
    <source>
        <dbReference type="ARBA" id="ARBA00051651"/>
    </source>
</evidence>
<evidence type="ECO:0000256" key="1">
    <source>
        <dbReference type="ARBA" id="ARBA00022559"/>
    </source>
</evidence>
<dbReference type="NCBIfam" id="NF011635">
    <property type="entry name" value="PRK15061.1"/>
    <property type="match status" value="1"/>
</dbReference>
<keyword evidence="3 10" id="KW-0479">Metal-binding</keyword>
<dbReference type="PROSITE" id="PS00436">
    <property type="entry name" value="PEROXIDASE_2"/>
    <property type="match status" value="1"/>
</dbReference>
<dbReference type="RefSeq" id="WP_014165256.1">
    <property type="nucleotide sequence ID" value="NC_016510.2"/>
</dbReference>
<comment type="catalytic activity">
    <reaction evidence="8 10 11">
        <text>H2O2 + AH2 = A + 2 H2O</text>
        <dbReference type="Rhea" id="RHEA:30275"/>
        <dbReference type="ChEBI" id="CHEBI:13193"/>
        <dbReference type="ChEBI" id="CHEBI:15377"/>
        <dbReference type="ChEBI" id="CHEBI:16240"/>
        <dbReference type="ChEBI" id="CHEBI:17499"/>
        <dbReference type="EC" id="1.11.1.21"/>
    </reaction>
</comment>
<comment type="function">
    <text evidence="10">Bifunctional enzyme with both catalase and broad-spectrum peroxidase activity.</text>
</comment>
<dbReference type="CDD" id="cd00649">
    <property type="entry name" value="catalase_peroxidase_1"/>
    <property type="match status" value="1"/>
</dbReference>
<dbReference type="Proteomes" id="UP000005638">
    <property type="component" value="Chromosome"/>
</dbReference>
<evidence type="ECO:0000313" key="14">
    <source>
        <dbReference type="EMBL" id="AEW85978.1"/>
    </source>
</evidence>
<sequence length="725" mass="81884">MNNSKEGKCPFHHGANTESQNSVVDKWPNALNLDILHQHDTKTNPLGEKFNYAEEFKKLDLEALKNDLKKLMTESQDWWPADWGHYGGLMIRMAWHAAGTYRLADGRGGANTGNQRFAPLNSWPDNGNLDKARRLLWPIKKKYGNKISWADLMILAGNMAYESMGFKTFGFAGGREDIWHPEKDIYWGAEKEWLAKERYSDDADSESLENPLAAVQMGLIYVNPEGVNGEPDPLKTAQDVRTTFKRMAMDDEETVALTAGGHTVGKAHGNGDASILGPNPESSDVETQGFGWINPEGKGNAENTVTSGLEGAWTTTPDKWNHTYFHLLLNYEWELRKSPADAWQWEPINIKEEDKPLDAHIQGVRRNPIMTDADMAMKLDPEYRKISEKFYKDPAYFEDVFARAWFKLTHRDLGPKSKYLGADAPKEDLIWQDPIPVVDYKLNDTEIEELKIKLLNSGLTKTELINTAWDSARTFRSSDFRGGANGSRIRLAPQKNWEGNEPQRLEKVLNKLQEIKTELAHNISIADLIVLGGCAAIEKAAEEGGINIKVPFNAGRGDATEDMTDVDSFSVLEPIHDGYRNWLKKDYAVAPEELLLDRTQLMGLTAPEMTVLLGGMRVLGTNYGGVKQGVFTEREGILSNDFFVNITDMNYTWIPVSENLYNIVDRKSGITKWTATRVDLVFGSNSILRAYAEVYAQDDNKEKFVHDFVKAWVKVMNSDRYDLVK</sequence>
<evidence type="ECO:0000256" key="2">
    <source>
        <dbReference type="ARBA" id="ARBA00022617"/>
    </source>
</evidence>
<evidence type="ECO:0000313" key="15">
    <source>
        <dbReference type="Proteomes" id="UP000005638"/>
    </source>
</evidence>
<evidence type="ECO:0000256" key="6">
    <source>
        <dbReference type="ARBA" id="ARBA00023324"/>
    </source>
</evidence>
<feature type="region of interest" description="Disordered" evidence="12">
    <location>
        <begin position="1"/>
        <end position="21"/>
    </location>
</feature>
<dbReference type="PANTHER" id="PTHR30555">
    <property type="entry name" value="HYDROPEROXIDASE I, BIFUNCTIONAL CATALASE-PEROXIDASE"/>
    <property type="match status" value="1"/>
</dbReference>
<dbReference type="NCBIfam" id="TIGR00198">
    <property type="entry name" value="cat_per_HPI"/>
    <property type="match status" value="1"/>
</dbReference>
<evidence type="ECO:0000256" key="10">
    <source>
        <dbReference type="HAMAP-Rule" id="MF_01961"/>
    </source>
</evidence>
<organism evidence="14 15">
    <name type="scientific">Flavobacterium columnare (strain ATCC 49512 / CIP 103533 / TG 44/87)</name>
    <dbReference type="NCBI Taxonomy" id="1041826"/>
    <lineage>
        <taxon>Bacteria</taxon>
        <taxon>Pseudomonadati</taxon>
        <taxon>Bacteroidota</taxon>
        <taxon>Flavobacteriia</taxon>
        <taxon>Flavobacteriales</taxon>
        <taxon>Flavobacteriaceae</taxon>
        <taxon>Flavobacterium</taxon>
    </lineage>
</organism>
<evidence type="ECO:0000256" key="3">
    <source>
        <dbReference type="ARBA" id="ARBA00022723"/>
    </source>
</evidence>
<dbReference type="eggNOG" id="COG0376">
    <property type="taxonomic scope" value="Bacteria"/>
</dbReference>
<comment type="catalytic activity">
    <reaction evidence="7 10 11">
        <text>2 H2O2 = O2 + 2 H2O</text>
        <dbReference type="Rhea" id="RHEA:20309"/>
        <dbReference type="ChEBI" id="CHEBI:15377"/>
        <dbReference type="ChEBI" id="CHEBI:15379"/>
        <dbReference type="ChEBI" id="CHEBI:16240"/>
        <dbReference type="EC" id="1.11.1.21"/>
    </reaction>
</comment>
<comment type="similarity">
    <text evidence="9 10 11">Belongs to the peroxidase family. Peroxidase/catalase subfamily.</text>
</comment>
<dbReference type="InterPro" id="IPR000763">
    <property type="entry name" value="Catalase_peroxidase"/>
</dbReference>
<evidence type="ECO:0000256" key="5">
    <source>
        <dbReference type="ARBA" id="ARBA00023004"/>
    </source>
</evidence>
<dbReference type="PRINTS" id="PR00458">
    <property type="entry name" value="PEROXIDASE"/>
</dbReference>
<dbReference type="Pfam" id="PF00141">
    <property type="entry name" value="peroxidase"/>
    <property type="match status" value="2"/>
</dbReference>
<feature type="site" description="Transition state stabilizer" evidence="10">
    <location>
        <position position="92"/>
    </location>
</feature>
<dbReference type="GO" id="GO:0020037">
    <property type="term" value="F:heme binding"/>
    <property type="evidence" value="ECO:0007669"/>
    <property type="project" value="InterPro"/>
</dbReference>
<comment type="caution">
    <text evidence="10">Lacks conserved residue(s) required for the propagation of feature annotation.</text>
</comment>
<comment type="cofactor">
    <cofactor evidence="10">
        <name>heme b</name>
        <dbReference type="ChEBI" id="CHEBI:60344"/>
    </cofactor>
    <text evidence="10">Binds 1 heme b (iron(II)-protoporphyrin IX) group per dimer.</text>
</comment>
<dbReference type="SUPFAM" id="SSF48113">
    <property type="entry name" value="Heme-dependent peroxidases"/>
    <property type="match status" value="2"/>
</dbReference>
<accession>G8XAC0</accession>
<dbReference type="CDD" id="cd08200">
    <property type="entry name" value="catalase_peroxidase_2"/>
    <property type="match status" value="1"/>
</dbReference>
<dbReference type="PRINTS" id="PR00460">
    <property type="entry name" value="BPEROXIDASE"/>
</dbReference>
<comment type="subunit">
    <text evidence="10">Homodimer or homotetramer.</text>
</comment>
<keyword evidence="5 10" id="KW-0408">Iron</keyword>
<dbReference type="PROSITE" id="PS50873">
    <property type="entry name" value="PEROXIDASE_4"/>
    <property type="match status" value="1"/>
</dbReference>
<dbReference type="KEGG" id="fco:FCOL_05765"/>
<evidence type="ECO:0000256" key="7">
    <source>
        <dbReference type="ARBA" id="ARBA00049145"/>
    </source>
</evidence>
<dbReference type="GeneID" id="60759517"/>
<name>G8XAC0_FLACA</name>
<dbReference type="InterPro" id="IPR019794">
    <property type="entry name" value="Peroxidases_AS"/>
</dbReference>
<dbReference type="GO" id="GO:0046872">
    <property type="term" value="F:metal ion binding"/>
    <property type="evidence" value="ECO:0007669"/>
    <property type="project" value="UniProtKB-KW"/>
</dbReference>
<feature type="domain" description="Plant heme peroxidase family profile" evidence="13">
    <location>
        <begin position="103"/>
        <end position="421"/>
    </location>
</feature>
<feature type="binding site" description="axial binding residue" evidence="10">
    <location>
        <position position="262"/>
    </location>
    <ligand>
        <name>heme b</name>
        <dbReference type="ChEBI" id="CHEBI:60344"/>
    </ligand>
    <ligandPart>
        <name>Fe</name>
        <dbReference type="ChEBI" id="CHEBI:18248"/>
    </ligandPart>
</feature>
<dbReference type="FunFam" id="1.10.520.10:FF:000002">
    <property type="entry name" value="Catalase-peroxidase"/>
    <property type="match status" value="1"/>
</dbReference>
<dbReference type="InterPro" id="IPR002016">
    <property type="entry name" value="Haem_peroxidase"/>
</dbReference>
<comment type="PTM">
    <text evidence="10">Formation of the three residue Trp-Tyr-Met cross-link is important for the catalase, but not the peroxidase activity of the enzyme.</text>
</comment>